<protein>
    <submittedName>
        <fullName evidence="2">Unannotated protein</fullName>
    </submittedName>
</protein>
<evidence type="ECO:0000313" key="2">
    <source>
        <dbReference type="EMBL" id="CAB4883408.1"/>
    </source>
</evidence>
<proteinExistence type="predicted"/>
<gene>
    <name evidence="1" type="ORF">UFOPK3164_00826</name>
    <name evidence="2" type="ORF">UFOPK3427_01756</name>
    <name evidence="3" type="ORF">UFOPK4112_01474</name>
</gene>
<dbReference type="EMBL" id="CAFBPM010000017">
    <property type="protein sequence ID" value="CAB5029330.1"/>
    <property type="molecule type" value="Genomic_DNA"/>
</dbReference>
<dbReference type="AlphaFoldDB" id="A0A6J7ENX1"/>
<dbReference type="EMBL" id="CAFABE010000031">
    <property type="protein sequence ID" value="CAB4826940.1"/>
    <property type="molecule type" value="Genomic_DNA"/>
</dbReference>
<sequence length="72" mass="8197">MSEEFDPAAMITRFAERARAVKERGVPPIEGPDRQAFMRRAQIDFMDYAMLADAQAELNDGILTLRIDLRPT</sequence>
<reference evidence="2" key="1">
    <citation type="submission" date="2020-05" db="EMBL/GenBank/DDBJ databases">
        <authorList>
            <person name="Chiriac C."/>
            <person name="Salcher M."/>
            <person name="Ghai R."/>
            <person name="Kavagutti S V."/>
        </authorList>
    </citation>
    <scope>NUCLEOTIDE SEQUENCE</scope>
</reference>
<dbReference type="EMBL" id="CAFBLT010000003">
    <property type="protein sequence ID" value="CAB4883408.1"/>
    <property type="molecule type" value="Genomic_DNA"/>
</dbReference>
<organism evidence="2">
    <name type="scientific">freshwater metagenome</name>
    <dbReference type="NCBI Taxonomy" id="449393"/>
    <lineage>
        <taxon>unclassified sequences</taxon>
        <taxon>metagenomes</taxon>
        <taxon>ecological metagenomes</taxon>
    </lineage>
</organism>
<evidence type="ECO:0000313" key="1">
    <source>
        <dbReference type="EMBL" id="CAB4826940.1"/>
    </source>
</evidence>
<name>A0A6J7ENX1_9ZZZZ</name>
<accession>A0A6J7ENX1</accession>
<evidence type="ECO:0000313" key="3">
    <source>
        <dbReference type="EMBL" id="CAB5029330.1"/>
    </source>
</evidence>